<protein>
    <submittedName>
        <fullName evidence="1">Uncharacterized protein</fullName>
    </submittedName>
</protein>
<organism evidence="1">
    <name type="scientific">Siphoviridae sp. ctMCY8</name>
    <dbReference type="NCBI Taxonomy" id="2827854"/>
    <lineage>
        <taxon>Viruses</taxon>
        <taxon>Duplodnaviria</taxon>
        <taxon>Heunggongvirae</taxon>
        <taxon>Uroviricota</taxon>
        <taxon>Caudoviricetes</taxon>
    </lineage>
</organism>
<accession>A0A8S5TAC2</accession>
<name>A0A8S5TAC2_9CAUD</name>
<dbReference type="EMBL" id="BK032782">
    <property type="protein sequence ID" value="DAF60080.1"/>
    <property type="molecule type" value="Genomic_DNA"/>
</dbReference>
<proteinExistence type="predicted"/>
<sequence length="108" mass="12201">MTYNLHEIMCKAWKLFRKGIGTFAECLHRAWNSAKAEPINAQRIAEAQQTAGIEEECRTWADWKKQGREVLHGARAAFQVLLIYASKGDGQTYRASFFPASVTQPLNA</sequence>
<evidence type="ECO:0000313" key="1">
    <source>
        <dbReference type="EMBL" id="DAF60080.1"/>
    </source>
</evidence>
<reference evidence="1" key="1">
    <citation type="journal article" date="2021" name="Proc. Natl. Acad. Sci. U.S.A.">
        <title>A Catalog of Tens of Thousands of Viruses from Human Metagenomes Reveals Hidden Associations with Chronic Diseases.</title>
        <authorList>
            <person name="Tisza M.J."/>
            <person name="Buck C.B."/>
        </authorList>
    </citation>
    <scope>NUCLEOTIDE SEQUENCE</scope>
    <source>
        <strain evidence="1">CtMCY8</strain>
    </source>
</reference>